<dbReference type="Proteomes" id="UP001632037">
    <property type="component" value="Unassembled WGS sequence"/>
</dbReference>
<organism evidence="3 4">
    <name type="scientific">Phytophthora oleae</name>
    <dbReference type="NCBI Taxonomy" id="2107226"/>
    <lineage>
        <taxon>Eukaryota</taxon>
        <taxon>Sar</taxon>
        <taxon>Stramenopiles</taxon>
        <taxon>Oomycota</taxon>
        <taxon>Peronosporomycetes</taxon>
        <taxon>Peronosporales</taxon>
        <taxon>Peronosporaceae</taxon>
        <taxon>Phytophthora</taxon>
    </lineage>
</organism>
<name>A0ABD3ERW0_9STRA</name>
<accession>A0ABD3ERW0</accession>
<keyword evidence="1" id="KW-0175">Coiled coil</keyword>
<protein>
    <recommendedName>
        <fullName evidence="5">Ubiquitin-like domain-containing protein</fullName>
    </recommendedName>
</protein>
<keyword evidence="4" id="KW-1185">Reference proteome</keyword>
<reference evidence="3 4" key="1">
    <citation type="submission" date="2024-09" db="EMBL/GenBank/DDBJ databases">
        <title>Genome sequencing and assembly of Phytophthora oleae, isolate VK10A, causative agent of rot of olive drupes.</title>
        <authorList>
            <person name="Conti Taguali S."/>
            <person name="Riolo M."/>
            <person name="La Spada F."/>
            <person name="Cacciola S.O."/>
            <person name="Dionisio G."/>
        </authorList>
    </citation>
    <scope>NUCLEOTIDE SEQUENCE [LARGE SCALE GENOMIC DNA]</scope>
    <source>
        <strain evidence="3 4">VK10A</strain>
    </source>
</reference>
<dbReference type="AlphaFoldDB" id="A0ABD3ERW0"/>
<gene>
    <name evidence="3" type="ORF">V7S43_017872</name>
</gene>
<evidence type="ECO:0000256" key="2">
    <source>
        <dbReference type="SAM" id="MobiDB-lite"/>
    </source>
</evidence>
<feature type="region of interest" description="Disordered" evidence="2">
    <location>
        <begin position="81"/>
        <end position="108"/>
    </location>
</feature>
<sequence>MSDNSELLVTVVFGKLSASLSVPPQSPDALELLQTQIYEKFQLEPKFQRLVLRGRDVKSSTALTDGSKLLLLRNRAFHEQNGAAKQTPNSEASSLNTPPPPVKNLGSNPVSKTLEIDVNELEDDALLVQVFRGKARYDLIFLRSRTVLELKTKVGAMLGLSSPQALRLVVKGKTPKDETQLETLAGKNKTLKAMALLQAQQHVVQEKEEELRELINELTSAQAALQRVKRQMARNFTSRDESLFELSRVLEEGERIGSNLELVKHHLAGKVSGPRASEKTIEAVAQAIEEAIALTQAVQSLLEMHSTF</sequence>
<evidence type="ECO:0000313" key="3">
    <source>
        <dbReference type="EMBL" id="KAL3657212.1"/>
    </source>
</evidence>
<feature type="coiled-coil region" evidence="1">
    <location>
        <begin position="197"/>
        <end position="231"/>
    </location>
</feature>
<comment type="caution">
    <text evidence="3">The sequence shown here is derived from an EMBL/GenBank/DDBJ whole genome shotgun (WGS) entry which is preliminary data.</text>
</comment>
<evidence type="ECO:0008006" key="5">
    <source>
        <dbReference type="Google" id="ProtNLM"/>
    </source>
</evidence>
<evidence type="ECO:0000256" key="1">
    <source>
        <dbReference type="SAM" id="Coils"/>
    </source>
</evidence>
<evidence type="ECO:0000313" key="4">
    <source>
        <dbReference type="Proteomes" id="UP001632037"/>
    </source>
</evidence>
<dbReference type="EMBL" id="JBIMZQ010000067">
    <property type="protein sequence ID" value="KAL3657212.1"/>
    <property type="molecule type" value="Genomic_DNA"/>
</dbReference>
<proteinExistence type="predicted"/>
<feature type="compositionally biased region" description="Polar residues" evidence="2">
    <location>
        <begin position="83"/>
        <end position="96"/>
    </location>
</feature>
<dbReference type="Gene3D" id="3.10.20.90">
    <property type="entry name" value="Phosphatidylinositol 3-kinase Catalytic Subunit, Chain A, domain 1"/>
    <property type="match status" value="2"/>
</dbReference>